<feature type="domain" description="GHMP kinase N-terminal" evidence="2">
    <location>
        <begin position="72"/>
        <end position="154"/>
    </location>
</feature>
<comment type="caution">
    <text evidence="3">The sequence shown here is derived from an EMBL/GenBank/DDBJ whole genome shotgun (WGS) entry which is preliminary data.</text>
</comment>
<reference evidence="3 4" key="1">
    <citation type="journal article" date="2016" name="ISME J.">
        <title>Chasing the elusive Euryarchaeota class WSA2: genomes reveal a uniquely fastidious methyl-reducing methanogen.</title>
        <authorList>
            <person name="Nobu M.K."/>
            <person name="Narihiro T."/>
            <person name="Kuroda K."/>
            <person name="Mei R."/>
            <person name="Liu W.T."/>
        </authorList>
    </citation>
    <scope>NUCLEOTIDE SEQUENCE [LARGE SCALE GENOMIC DNA]</scope>
    <source>
        <strain evidence="3">U1lsi0528_Bin055</strain>
    </source>
</reference>
<dbReference type="InterPro" id="IPR012043">
    <property type="entry name" value="PoK"/>
</dbReference>
<dbReference type="Pfam" id="PF00288">
    <property type="entry name" value="GHMP_kinases_N"/>
    <property type="match status" value="1"/>
</dbReference>
<keyword evidence="1" id="KW-0173">Coenzyme A biosynthesis</keyword>
<dbReference type="EMBL" id="LNGC01000009">
    <property type="protein sequence ID" value="KYC53194.1"/>
    <property type="molecule type" value="Genomic_DNA"/>
</dbReference>
<dbReference type="PANTHER" id="PTHR42282:SF1">
    <property type="entry name" value="PANTOATE KINASE"/>
    <property type="match status" value="1"/>
</dbReference>
<comment type="catalytic activity">
    <reaction evidence="1">
        <text>(R)-pantoate + ATP = (R)-4-phosphopantoate + ADP + H(+)</text>
        <dbReference type="Rhea" id="RHEA:28246"/>
        <dbReference type="ChEBI" id="CHEBI:15378"/>
        <dbReference type="ChEBI" id="CHEBI:15980"/>
        <dbReference type="ChEBI" id="CHEBI:30616"/>
        <dbReference type="ChEBI" id="CHEBI:61294"/>
        <dbReference type="ChEBI" id="CHEBI:456216"/>
        <dbReference type="EC" id="2.7.1.169"/>
    </reaction>
</comment>
<organism evidence="3 4">
    <name type="scientific">Candidatus Methanofastidiosum methylothiophilum</name>
    <dbReference type="NCBI Taxonomy" id="1705564"/>
    <lineage>
        <taxon>Archaea</taxon>
        <taxon>Methanobacteriati</taxon>
        <taxon>Methanobacteriota</taxon>
        <taxon>Stenosarchaea group</taxon>
        <taxon>Candidatus Methanofastidiosia</taxon>
        <taxon>Candidatus Methanofastidiosales</taxon>
        <taxon>Candidatus Methanofastidiosaceae</taxon>
        <taxon>Candidatus Methanofastidiosum</taxon>
    </lineage>
</organism>
<proteinExistence type="inferred from homology"/>
<dbReference type="GO" id="GO:0016301">
    <property type="term" value="F:kinase activity"/>
    <property type="evidence" value="ECO:0007669"/>
    <property type="project" value="UniProtKB-UniRule"/>
</dbReference>
<evidence type="ECO:0000313" key="3">
    <source>
        <dbReference type="EMBL" id="KYC53194.1"/>
    </source>
</evidence>
<dbReference type="InterPro" id="IPR020568">
    <property type="entry name" value="Ribosomal_Su5_D2-typ_SF"/>
</dbReference>
<keyword evidence="1" id="KW-0067">ATP-binding</keyword>
<dbReference type="Gene3D" id="3.30.230.120">
    <property type="match status" value="1"/>
</dbReference>
<comment type="function">
    <text evidence="1">Phosphorylates (R)-pantoate to form (R)-4-phosphopantoate in the CoA biosynthesis pathway.</text>
</comment>
<protein>
    <recommendedName>
        <fullName evidence="1">Pantoate kinase</fullName>
        <shortName evidence="1">PoK</shortName>
        <ecNumber evidence="1">2.7.1.169</ecNumber>
    </recommendedName>
</protein>
<dbReference type="GO" id="GO:0015937">
    <property type="term" value="P:coenzyme A biosynthetic process"/>
    <property type="evidence" value="ECO:0007669"/>
    <property type="project" value="UniProtKB-UniRule"/>
</dbReference>
<keyword evidence="1" id="KW-0547">Nucleotide-binding</keyword>
<sequence>MYSSEYYVPSHITGFFVPFFSEDYLKTGSTGAGVSLSSGLKTKIKIIEGSENVDVFLNGTKALKNNIPVSLKCLHLIKEKYPKYFINKDIIIEHESDVPIGSGFGASASAALGICFSIKDLIKISPTECIRIAHETEVKSLSGLGDVVAEVKGGIEIRKTPGVDGIIENIPSNDLKVMAISLGKKKTESVLKDSKKIKIIEKCGSKLLKRLITEPNVERLMQCSKTFTCKTGIMSKEILDLVEVISEINSYDASGIMIGEGAFTFINKEDENRVLESLRNIKGDIIVSPIASGLL</sequence>
<dbReference type="GO" id="GO:0005524">
    <property type="term" value="F:ATP binding"/>
    <property type="evidence" value="ECO:0007669"/>
    <property type="project" value="UniProtKB-KW"/>
</dbReference>
<accession>A0A150J897</accession>
<comment type="similarity">
    <text evidence="1">Belongs to the GHMP kinase family. PoK subfamily.</text>
</comment>
<keyword evidence="1 3" id="KW-0418">Kinase</keyword>
<dbReference type="EC" id="2.7.1.169" evidence="1"/>
<dbReference type="SUPFAM" id="SSF54211">
    <property type="entry name" value="Ribosomal protein S5 domain 2-like"/>
    <property type="match status" value="1"/>
</dbReference>
<name>A0A150J897_9EURY</name>
<dbReference type="UniPathway" id="UPA00241"/>
<dbReference type="InterPro" id="IPR006204">
    <property type="entry name" value="GHMP_kinase_N_dom"/>
</dbReference>
<dbReference type="PIRSF" id="PIRSF016896">
    <property type="entry name" value="GHMP_arc_MJ0969"/>
    <property type="match status" value="1"/>
</dbReference>
<evidence type="ECO:0000256" key="1">
    <source>
        <dbReference type="HAMAP-Rule" id="MF_02223"/>
    </source>
</evidence>
<dbReference type="HAMAP" id="MF_02223">
    <property type="entry name" value="Pantoate_kinase"/>
    <property type="match status" value="1"/>
</dbReference>
<evidence type="ECO:0000313" key="4">
    <source>
        <dbReference type="Proteomes" id="UP000075398"/>
    </source>
</evidence>
<dbReference type="Proteomes" id="UP000075398">
    <property type="component" value="Unassembled WGS sequence"/>
</dbReference>
<dbReference type="AlphaFoldDB" id="A0A150J897"/>
<comment type="pathway">
    <text evidence="1">Cofactor biosynthesis; coenzyme A biosynthesis.</text>
</comment>
<gene>
    <name evidence="3" type="ORF">AMQ22_00403</name>
</gene>
<evidence type="ECO:0000259" key="2">
    <source>
        <dbReference type="Pfam" id="PF00288"/>
    </source>
</evidence>
<dbReference type="PANTHER" id="PTHR42282">
    <property type="entry name" value="PANTOATE KINASE-RELATED"/>
    <property type="match status" value="1"/>
</dbReference>
<keyword evidence="1 3" id="KW-0808">Transferase</keyword>